<comment type="caution">
    <text evidence="3">The sequence shown here is derived from an EMBL/GenBank/DDBJ whole genome shotgun (WGS) entry which is preliminary data.</text>
</comment>
<feature type="region of interest" description="Disordered" evidence="1">
    <location>
        <begin position="49"/>
        <end position="68"/>
    </location>
</feature>
<gene>
    <name evidence="3" type="ORF">PPENT_87.1.T0970026</name>
</gene>
<dbReference type="AlphaFoldDB" id="A0A8S1WQX4"/>
<protein>
    <submittedName>
        <fullName evidence="3">Uncharacterized protein</fullName>
    </submittedName>
</protein>
<keyword evidence="2" id="KW-0812">Transmembrane</keyword>
<keyword evidence="2" id="KW-0472">Membrane</keyword>
<evidence type="ECO:0000313" key="3">
    <source>
        <dbReference type="EMBL" id="CAD8190609.1"/>
    </source>
</evidence>
<accession>A0A8S1WQX4</accession>
<evidence type="ECO:0000313" key="4">
    <source>
        <dbReference type="Proteomes" id="UP000689195"/>
    </source>
</evidence>
<keyword evidence="4" id="KW-1185">Reference proteome</keyword>
<sequence length="87" mass="10376">MISDFIKDYPKLQILLYILGLFGLLKCTKVLYLILKLMLPSTNLTKYGNRSQEHQMKQENNQQQNFHTRDLKLFQLQRTFSKLDRVA</sequence>
<proteinExistence type="predicted"/>
<evidence type="ECO:0000256" key="2">
    <source>
        <dbReference type="SAM" id="Phobius"/>
    </source>
</evidence>
<reference evidence="3" key="1">
    <citation type="submission" date="2021-01" db="EMBL/GenBank/DDBJ databases">
        <authorList>
            <consortium name="Genoscope - CEA"/>
            <person name="William W."/>
        </authorList>
    </citation>
    <scope>NUCLEOTIDE SEQUENCE</scope>
</reference>
<feature type="transmembrane region" description="Helical" evidence="2">
    <location>
        <begin position="14"/>
        <end position="35"/>
    </location>
</feature>
<keyword evidence="2" id="KW-1133">Transmembrane helix</keyword>
<dbReference type="EMBL" id="CAJJDO010000097">
    <property type="protein sequence ID" value="CAD8190609.1"/>
    <property type="molecule type" value="Genomic_DNA"/>
</dbReference>
<evidence type="ECO:0000256" key="1">
    <source>
        <dbReference type="SAM" id="MobiDB-lite"/>
    </source>
</evidence>
<organism evidence="3 4">
    <name type="scientific">Paramecium pentaurelia</name>
    <dbReference type="NCBI Taxonomy" id="43138"/>
    <lineage>
        <taxon>Eukaryota</taxon>
        <taxon>Sar</taxon>
        <taxon>Alveolata</taxon>
        <taxon>Ciliophora</taxon>
        <taxon>Intramacronucleata</taxon>
        <taxon>Oligohymenophorea</taxon>
        <taxon>Peniculida</taxon>
        <taxon>Parameciidae</taxon>
        <taxon>Paramecium</taxon>
    </lineage>
</organism>
<dbReference type="Proteomes" id="UP000689195">
    <property type="component" value="Unassembled WGS sequence"/>
</dbReference>
<name>A0A8S1WQX4_9CILI</name>